<gene>
    <name evidence="1" type="ORF">Ptr86124_013377</name>
</gene>
<name>A0A922N3Z6_9PLEO</name>
<proteinExistence type="predicted"/>
<dbReference type="Proteomes" id="UP000249757">
    <property type="component" value="Unassembled WGS sequence"/>
</dbReference>
<sequence length="200" mass="22643">MAEVVIETLQDFGINANNDCTVKVLAHKYGFNAAHRRLRCGPHTLNLVGQTLLWGKDGDAFNNDARELHDERDFMEEWRRVGPLGVLLSVISYIKTPQQHKLFKDFQRLAYKELPANALAKERKAVITEYIDVLKPLKTATERLEGRSKSGGFGSIAEVIPVFKYLLSYYKQRVNSYAAVDYNAHPKAPEDHLATNLRAA</sequence>
<evidence type="ECO:0000313" key="1">
    <source>
        <dbReference type="EMBL" id="KAI1507660.1"/>
    </source>
</evidence>
<dbReference type="AlphaFoldDB" id="A0A922N3Z6"/>
<accession>A0A922N3Z6</accession>
<evidence type="ECO:0000313" key="2">
    <source>
        <dbReference type="Proteomes" id="UP000249757"/>
    </source>
</evidence>
<dbReference type="EMBL" id="NRDI02000035">
    <property type="protein sequence ID" value="KAI1507660.1"/>
    <property type="molecule type" value="Genomic_DNA"/>
</dbReference>
<protein>
    <submittedName>
        <fullName evidence="1">Uncharacterized protein</fullName>
    </submittedName>
</protein>
<keyword evidence="2" id="KW-1185">Reference proteome</keyword>
<organism evidence="1 2">
    <name type="scientific">Pyrenophora tritici-repentis</name>
    <dbReference type="NCBI Taxonomy" id="45151"/>
    <lineage>
        <taxon>Eukaryota</taxon>
        <taxon>Fungi</taxon>
        <taxon>Dikarya</taxon>
        <taxon>Ascomycota</taxon>
        <taxon>Pezizomycotina</taxon>
        <taxon>Dothideomycetes</taxon>
        <taxon>Pleosporomycetidae</taxon>
        <taxon>Pleosporales</taxon>
        <taxon>Pleosporineae</taxon>
        <taxon>Pleosporaceae</taxon>
        <taxon>Pyrenophora</taxon>
    </lineage>
</organism>
<comment type="caution">
    <text evidence="1">The sequence shown here is derived from an EMBL/GenBank/DDBJ whole genome shotgun (WGS) entry which is preliminary data.</text>
</comment>
<reference evidence="2" key="1">
    <citation type="journal article" date="2022" name="Microb. Genom.">
        <title>A global pangenome for the wheat fungal pathogen Pyrenophora tritici-repentis and prediction of effector protein structural homology.</title>
        <authorList>
            <person name="Moolhuijzen P.M."/>
            <person name="See P.T."/>
            <person name="Shi G."/>
            <person name="Powell H.R."/>
            <person name="Cockram J."/>
            <person name="Jorgensen L.N."/>
            <person name="Benslimane H."/>
            <person name="Strelkov S.E."/>
            <person name="Turner J."/>
            <person name="Liu Z."/>
            <person name="Moffat C.S."/>
        </authorList>
    </citation>
    <scope>NUCLEOTIDE SEQUENCE [LARGE SCALE GENOMIC DNA]</scope>
</reference>